<evidence type="ECO:0000313" key="3">
    <source>
        <dbReference type="EMBL" id="RCS41431.1"/>
    </source>
</evidence>
<dbReference type="RefSeq" id="WP_114372630.1">
    <property type="nucleotide sequence ID" value="NZ_QPEX01000045.1"/>
</dbReference>
<sequence length="194" mass="21582">MRALASLAVCLLLFCSPAFAQFGGTHDGRPQEPVQVSTIHLQAANYPDQQASQKEAVVQALCEKKFDLQLVDTPLAEFVKQLESKLGVPVRMNVRALEDLSLTPDTPLTYAMTGLRAQTHLRLILRELNLTYLVTPYGVTITTQEDVDNHEEALAEEGSIPQRSATRPNPKYQLSQPMQRPPTNRAATFRRTTP</sequence>
<name>A0A368KKY3_9BACT</name>
<feature type="region of interest" description="Disordered" evidence="1">
    <location>
        <begin position="154"/>
        <end position="194"/>
    </location>
</feature>
<organism evidence="3 4">
    <name type="scientific">Bremerella cremea</name>
    <dbReference type="NCBI Taxonomy" id="1031537"/>
    <lineage>
        <taxon>Bacteria</taxon>
        <taxon>Pseudomonadati</taxon>
        <taxon>Planctomycetota</taxon>
        <taxon>Planctomycetia</taxon>
        <taxon>Pirellulales</taxon>
        <taxon>Pirellulaceae</taxon>
        <taxon>Bremerella</taxon>
    </lineage>
</organism>
<proteinExistence type="predicted"/>
<evidence type="ECO:0000256" key="2">
    <source>
        <dbReference type="SAM" id="SignalP"/>
    </source>
</evidence>
<protein>
    <submittedName>
        <fullName evidence="3">Uncharacterized protein</fullName>
    </submittedName>
</protein>
<dbReference type="EMBL" id="QPEX01000045">
    <property type="protein sequence ID" value="RCS41431.1"/>
    <property type="molecule type" value="Genomic_DNA"/>
</dbReference>
<feature type="compositionally biased region" description="Polar residues" evidence="1">
    <location>
        <begin position="161"/>
        <end position="194"/>
    </location>
</feature>
<evidence type="ECO:0000256" key="1">
    <source>
        <dbReference type="SAM" id="MobiDB-lite"/>
    </source>
</evidence>
<dbReference type="Proteomes" id="UP000253562">
    <property type="component" value="Unassembled WGS sequence"/>
</dbReference>
<accession>A0A368KKY3</accession>
<keyword evidence="2" id="KW-0732">Signal</keyword>
<evidence type="ECO:0000313" key="4">
    <source>
        <dbReference type="Proteomes" id="UP000253562"/>
    </source>
</evidence>
<comment type="caution">
    <text evidence="3">The sequence shown here is derived from an EMBL/GenBank/DDBJ whole genome shotgun (WGS) entry which is preliminary data.</text>
</comment>
<reference evidence="3 4" key="1">
    <citation type="submission" date="2018-07" db="EMBL/GenBank/DDBJ databases">
        <title>Comparative genomes isolates from brazilian mangrove.</title>
        <authorList>
            <person name="De Araujo J.E."/>
            <person name="Taketani R.G."/>
            <person name="Silva M.C.P."/>
            <person name="Lourenco M.V."/>
            <person name="Oliveira V.M."/>
            <person name="Andreote F.D."/>
        </authorList>
    </citation>
    <scope>NUCLEOTIDE SEQUENCE [LARGE SCALE GENOMIC DNA]</scope>
    <source>
        <strain evidence="3 4">HEX PRIS-MGV</strain>
    </source>
</reference>
<feature type="signal peptide" evidence="2">
    <location>
        <begin position="1"/>
        <end position="20"/>
    </location>
</feature>
<feature type="chain" id="PRO_5017066914" evidence="2">
    <location>
        <begin position="21"/>
        <end position="194"/>
    </location>
</feature>
<gene>
    <name evidence="3" type="ORF">DTL42_23015</name>
</gene>
<dbReference type="AlphaFoldDB" id="A0A368KKY3"/>